<feature type="compositionally biased region" description="Basic residues" evidence="1">
    <location>
        <begin position="97"/>
        <end position="107"/>
    </location>
</feature>
<organism evidence="2 3">
    <name type="scientific">Sarcophilus harrisii</name>
    <name type="common">Tasmanian devil</name>
    <name type="synonym">Sarcophilus laniarius</name>
    <dbReference type="NCBI Taxonomy" id="9305"/>
    <lineage>
        <taxon>Eukaryota</taxon>
        <taxon>Metazoa</taxon>
        <taxon>Chordata</taxon>
        <taxon>Craniata</taxon>
        <taxon>Vertebrata</taxon>
        <taxon>Euteleostomi</taxon>
        <taxon>Mammalia</taxon>
        <taxon>Metatheria</taxon>
        <taxon>Dasyuromorphia</taxon>
        <taxon>Dasyuridae</taxon>
        <taxon>Sarcophilus</taxon>
    </lineage>
</organism>
<dbReference type="OrthoDB" id="9447782at2759"/>
<dbReference type="CTD" id="141545900"/>
<feature type="compositionally biased region" description="Low complexity" evidence="1">
    <location>
        <begin position="40"/>
        <end position="52"/>
    </location>
</feature>
<evidence type="ECO:0000313" key="2">
    <source>
        <dbReference type="Ensembl" id="ENSSHAP00000041972.1"/>
    </source>
</evidence>
<dbReference type="Proteomes" id="UP000007648">
    <property type="component" value="Unassembled WGS sequence"/>
</dbReference>
<dbReference type="Ensembl" id="ENSSHAT00000039318.1">
    <property type="protein sequence ID" value="ENSSHAP00000041972.1"/>
    <property type="gene ID" value="ENSSHAG00000022722.1"/>
</dbReference>
<reference evidence="2" key="2">
    <citation type="submission" date="2025-08" db="UniProtKB">
        <authorList>
            <consortium name="Ensembl"/>
        </authorList>
    </citation>
    <scope>IDENTIFICATION</scope>
</reference>
<protein>
    <submittedName>
        <fullName evidence="2">Uncharacterized protein</fullName>
    </submittedName>
</protein>
<feature type="region of interest" description="Disordered" evidence="1">
    <location>
        <begin position="121"/>
        <end position="144"/>
    </location>
</feature>
<name>A0A7N4PU56_SARHA</name>
<dbReference type="KEGG" id="shr:105751015"/>
<accession>A0A7N4PU56</accession>
<reference evidence="2 3" key="1">
    <citation type="journal article" date="2011" name="Proc. Natl. Acad. Sci. U.S.A.">
        <title>Genetic diversity and population structure of the endangered marsupial Sarcophilus harrisii (Tasmanian devil).</title>
        <authorList>
            <person name="Miller W."/>
            <person name="Hayes V.M."/>
            <person name="Ratan A."/>
            <person name="Petersen D.C."/>
            <person name="Wittekindt N.E."/>
            <person name="Miller J."/>
            <person name="Walenz B."/>
            <person name="Knight J."/>
            <person name="Qi J."/>
            <person name="Zhao F."/>
            <person name="Wang Q."/>
            <person name="Bedoya-Reina O.C."/>
            <person name="Katiyar N."/>
            <person name="Tomsho L.P."/>
            <person name="Kasson L.M."/>
            <person name="Hardie R.A."/>
            <person name="Woodbridge P."/>
            <person name="Tindall E.A."/>
            <person name="Bertelsen M.F."/>
            <person name="Dixon D."/>
            <person name="Pyecroft S."/>
            <person name="Helgen K.M."/>
            <person name="Lesk A.M."/>
            <person name="Pringle T.H."/>
            <person name="Patterson N."/>
            <person name="Zhang Y."/>
            <person name="Kreiss A."/>
            <person name="Woods G.M."/>
            <person name="Jones M.E."/>
            <person name="Schuster S.C."/>
        </authorList>
    </citation>
    <scope>NUCLEOTIDE SEQUENCE [LARGE SCALE GENOMIC DNA]</scope>
</reference>
<dbReference type="PANTHER" id="PTHR31831">
    <property type="entry name" value="HYPOTHETICAL PROTEIN LOC689065"/>
    <property type="match status" value="1"/>
</dbReference>
<dbReference type="RefSeq" id="XP_023362473.2">
    <property type="nucleotide sequence ID" value="XM_023506705.2"/>
</dbReference>
<proteinExistence type="predicted"/>
<evidence type="ECO:0000256" key="1">
    <source>
        <dbReference type="SAM" id="MobiDB-lite"/>
    </source>
</evidence>
<evidence type="ECO:0000313" key="3">
    <source>
        <dbReference type="Proteomes" id="UP000007648"/>
    </source>
</evidence>
<sequence length="144" mass="15797">MVITRSQSLRLPRASYNKLQDVWGDRLECKGLSPLVPQGRQQAPRLQRSLSLRSRREKPPPGCPEADSGLPEGQDSPPPDGAAGNLGDTEQLIQGKARGRQKMHHYRKQVDHALRRTWGSFVANLPGVTLSRSATPSPARDSAS</sequence>
<dbReference type="InParanoid" id="A0A7N4PU56"/>
<feature type="region of interest" description="Disordered" evidence="1">
    <location>
        <begin position="34"/>
        <end position="108"/>
    </location>
</feature>
<dbReference type="AlphaFoldDB" id="A0A7N4PU56"/>
<dbReference type="GeneID" id="105751015"/>
<dbReference type="GeneTree" id="ENSGT00390000012120"/>
<dbReference type="PANTHER" id="PTHR31831:SF1">
    <property type="entry name" value="RIKEN CDNA 2010003K11 GENE"/>
    <property type="match status" value="1"/>
</dbReference>
<gene>
    <name evidence="2" type="primary">C6H11orf86</name>
</gene>
<reference evidence="2" key="3">
    <citation type="submission" date="2025-09" db="UniProtKB">
        <authorList>
            <consortium name="Ensembl"/>
        </authorList>
    </citation>
    <scope>IDENTIFICATION</scope>
</reference>
<dbReference type="InterPro" id="IPR027990">
    <property type="entry name" value="DUF4633"/>
</dbReference>
<dbReference type="Pfam" id="PF15464">
    <property type="entry name" value="DUF4633"/>
    <property type="match status" value="1"/>
</dbReference>
<keyword evidence="3" id="KW-1185">Reference proteome</keyword>